<dbReference type="Proteomes" id="UP001245285">
    <property type="component" value="Unassembled WGS sequence"/>
</dbReference>
<evidence type="ECO:0008006" key="3">
    <source>
        <dbReference type="Google" id="ProtNLM"/>
    </source>
</evidence>
<proteinExistence type="predicted"/>
<dbReference type="PROSITE" id="PS51257">
    <property type="entry name" value="PROKAR_LIPOPROTEIN"/>
    <property type="match status" value="1"/>
</dbReference>
<reference evidence="1 2" key="1">
    <citation type="submission" date="2023-09" db="EMBL/GenBank/DDBJ databases">
        <authorList>
            <person name="Rey-Velasco X."/>
        </authorList>
    </citation>
    <scope>NUCLEOTIDE SEQUENCE [LARGE SCALE GENOMIC DNA]</scope>
    <source>
        <strain evidence="1 2">F260</strain>
    </source>
</reference>
<dbReference type="EMBL" id="JAVRHO010000014">
    <property type="protein sequence ID" value="MDT0647185.1"/>
    <property type="molecule type" value="Genomic_DNA"/>
</dbReference>
<organism evidence="1 2">
    <name type="scientific">Autumnicola lenta</name>
    <dbReference type="NCBI Taxonomy" id="3075593"/>
    <lineage>
        <taxon>Bacteria</taxon>
        <taxon>Pseudomonadati</taxon>
        <taxon>Bacteroidota</taxon>
        <taxon>Flavobacteriia</taxon>
        <taxon>Flavobacteriales</taxon>
        <taxon>Flavobacteriaceae</taxon>
        <taxon>Autumnicola</taxon>
    </lineage>
</organism>
<dbReference type="RefSeq" id="WP_311495298.1">
    <property type="nucleotide sequence ID" value="NZ_JAVRHO010000014.1"/>
</dbReference>
<accession>A0ABU3CMJ3</accession>
<keyword evidence="2" id="KW-1185">Reference proteome</keyword>
<comment type="caution">
    <text evidence="1">The sequence shown here is derived from an EMBL/GenBank/DDBJ whole genome shotgun (WGS) entry which is preliminary data.</text>
</comment>
<evidence type="ECO:0000313" key="1">
    <source>
        <dbReference type="EMBL" id="MDT0647185.1"/>
    </source>
</evidence>
<gene>
    <name evidence="1" type="ORF">RM545_10840</name>
</gene>
<evidence type="ECO:0000313" key="2">
    <source>
        <dbReference type="Proteomes" id="UP001245285"/>
    </source>
</evidence>
<name>A0ABU3CMJ3_9FLAO</name>
<protein>
    <recommendedName>
        <fullName evidence="3">Lipoprotein</fullName>
    </recommendedName>
</protein>
<sequence length="166" mass="18496">MKMKKFALLLISVLTFVSCDTDDDGLNIAYELAEITGHNLPEFIEPGEDYEIDVTYELPDACHTFAGFDQAGAEDEDDEDIFVYYIHAITSYDPNLTECDEEGELTETKRARENFNVSSSSQYTTIQFKLLTGVSSTNEREYITVDVPVGAPDDSEEEGTGDESSN</sequence>